<name>A0A1I7NVJ6_9HYPH</name>
<dbReference type="RefSeq" id="WP_092426921.1">
    <property type="nucleotide sequence ID" value="NZ_FPCK01000004.1"/>
</dbReference>
<organism evidence="5 6">
    <name type="scientific">Devosia crocina</name>
    <dbReference type="NCBI Taxonomy" id="429728"/>
    <lineage>
        <taxon>Bacteria</taxon>
        <taxon>Pseudomonadati</taxon>
        <taxon>Pseudomonadota</taxon>
        <taxon>Alphaproteobacteria</taxon>
        <taxon>Hyphomicrobiales</taxon>
        <taxon>Devosiaceae</taxon>
        <taxon>Devosia</taxon>
    </lineage>
</organism>
<sequence>MTYRDNATKARLLAGEKVLGCWTSSGSPVVTELLSLAGFDYLLLDQEHGVGDNVSLIHQLQAMANNPATAIVRVPWNDHALIKRALDAGAEGIMIPSVDTAEEARAAVAACQYAPNGIRGAGWAGGRASHYGMLPDYHLKARERLLVVIQIETVKGVENLDEILAVEGIDLVFIGAMDLTGSAGQLAQRHHPDVVPYFELAERKILASGIPMGTVPLQRSWQDLFAAGYAMVNAASDTAMLRDRSLADVAAFRQLVGRSA</sequence>
<dbReference type="InterPro" id="IPR005000">
    <property type="entry name" value="Aldolase/citrate-lyase_domain"/>
</dbReference>
<keyword evidence="2" id="KW-0479">Metal-binding</keyword>
<dbReference type="Gene3D" id="3.20.20.60">
    <property type="entry name" value="Phosphoenolpyruvate-binding domains"/>
    <property type="match status" value="1"/>
</dbReference>
<dbReference type="InterPro" id="IPR015813">
    <property type="entry name" value="Pyrv/PenolPyrv_kinase-like_dom"/>
</dbReference>
<keyword evidence="3" id="KW-0456">Lyase</keyword>
<comment type="similarity">
    <text evidence="1">Belongs to the HpcH/HpaI aldolase family.</text>
</comment>
<dbReference type="GO" id="GO:0046872">
    <property type="term" value="F:metal ion binding"/>
    <property type="evidence" value="ECO:0007669"/>
    <property type="project" value="UniProtKB-KW"/>
</dbReference>
<dbReference type="GO" id="GO:0005737">
    <property type="term" value="C:cytoplasm"/>
    <property type="evidence" value="ECO:0007669"/>
    <property type="project" value="TreeGrafter"/>
</dbReference>
<evidence type="ECO:0000259" key="4">
    <source>
        <dbReference type="Pfam" id="PF03328"/>
    </source>
</evidence>
<dbReference type="Proteomes" id="UP000199074">
    <property type="component" value="Unassembled WGS sequence"/>
</dbReference>
<dbReference type="OrthoDB" id="9802624at2"/>
<dbReference type="AlphaFoldDB" id="A0A1I7NVJ6"/>
<proteinExistence type="inferred from homology"/>
<dbReference type="InterPro" id="IPR050251">
    <property type="entry name" value="HpcH-HpaI_aldolase"/>
</dbReference>
<dbReference type="GO" id="GO:0016832">
    <property type="term" value="F:aldehyde-lyase activity"/>
    <property type="evidence" value="ECO:0007669"/>
    <property type="project" value="TreeGrafter"/>
</dbReference>
<dbReference type="PANTHER" id="PTHR30502">
    <property type="entry name" value="2-KETO-3-DEOXY-L-RHAMNONATE ALDOLASE"/>
    <property type="match status" value="1"/>
</dbReference>
<gene>
    <name evidence="5" type="ORF">SAMN05216456_3550</name>
</gene>
<dbReference type="PANTHER" id="PTHR30502:SF0">
    <property type="entry name" value="PHOSPHOENOLPYRUVATE CARBOXYLASE FAMILY PROTEIN"/>
    <property type="match status" value="1"/>
</dbReference>
<dbReference type="STRING" id="429728.SAMN05216456_3550"/>
<dbReference type="SUPFAM" id="SSF51621">
    <property type="entry name" value="Phosphoenolpyruvate/pyruvate domain"/>
    <property type="match status" value="1"/>
</dbReference>
<evidence type="ECO:0000313" key="6">
    <source>
        <dbReference type="Proteomes" id="UP000199074"/>
    </source>
</evidence>
<accession>A0A1I7NVJ6</accession>
<dbReference type="EMBL" id="FPCK01000004">
    <property type="protein sequence ID" value="SFV38662.1"/>
    <property type="molecule type" value="Genomic_DNA"/>
</dbReference>
<reference evidence="5 6" key="1">
    <citation type="submission" date="2016-10" db="EMBL/GenBank/DDBJ databases">
        <authorList>
            <person name="de Groot N.N."/>
        </authorList>
    </citation>
    <scope>NUCLEOTIDE SEQUENCE [LARGE SCALE GENOMIC DNA]</scope>
    <source>
        <strain evidence="5 6">IPL20</strain>
    </source>
</reference>
<evidence type="ECO:0000256" key="2">
    <source>
        <dbReference type="ARBA" id="ARBA00022723"/>
    </source>
</evidence>
<keyword evidence="6" id="KW-1185">Reference proteome</keyword>
<protein>
    <submittedName>
        <fullName evidence="5">4-hydroxy-2-oxoheptanedioate aldolase</fullName>
    </submittedName>
</protein>
<dbReference type="Pfam" id="PF03328">
    <property type="entry name" value="HpcH_HpaI"/>
    <property type="match status" value="1"/>
</dbReference>
<feature type="domain" description="HpcH/HpaI aldolase/citrate lyase" evidence="4">
    <location>
        <begin position="20"/>
        <end position="235"/>
    </location>
</feature>
<evidence type="ECO:0000313" key="5">
    <source>
        <dbReference type="EMBL" id="SFV38662.1"/>
    </source>
</evidence>
<evidence type="ECO:0000256" key="1">
    <source>
        <dbReference type="ARBA" id="ARBA00005568"/>
    </source>
</evidence>
<dbReference type="InterPro" id="IPR040442">
    <property type="entry name" value="Pyrv_kinase-like_dom_sf"/>
</dbReference>
<evidence type="ECO:0000256" key="3">
    <source>
        <dbReference type="ARBA" id="ARBA00023239"/>
    </source>
</evidence>